<dbReference type="EC" id="2.3.2.27" evidence="2"/>
<gene>
    <name evidence="18" type="ORF">PoB_002164800</name>
</gene>
<evidence type="ECO:0000256" key="2">
    <source>
        <dbReference type="ARBA" id="ARBA00012483"/>
    </source>
</evidence>
<keyword evidence="5 15" id="KW-0863">Zinc-finger</keyword>
<evidence type="ECO:0000256" key="5">
    <source>
        <dbReference type="ARBA" id="ARBA00022771"/>
    </source>
</evidence>
<dbReference type="GO" id="GO:0008270">
    <property type="term" value="F:zinc ion binding"/>
    <property type="evidence" value="ECO:0007669"/>
    <property type="project" value="UniProtKB-KW"/>
</dbReference>
<dbReference type="SUPFAM" id="SSF57850">
    <property type="entry name" value="RING/U-box"/>
    <property type="match status" value="1"/>
</dbReference>
<dbReference type="Pfam" id="PF26084">
    <property type="entry name" value="PWI_Topors"/>
    <property type="match status" value="1"/>
</dbReference>
<organism evidence="18 19">
    <name type="scientific">Plakobranchus ocellatus</name>
    <dbReference type="NCBI Taxonomy" id="259542"/>
    <lineage>
        <taxon>Eukaryota</taxon>
        <taxon>Metazoa</taxon>
        <taxon>Spiralia</taxon>
        <taxon>Lophotrochozoa</taxon>
        <taxon>Mollusca</taxon>
        <taxon>Gastropoda</taxon>
        <taxon>Heterobranchia</taxon>
        <taxon>Euthyneura</taxon>
        <taxon>Panpulmonata</taxon>
        <taxon>Sacoglossa</taxon>
        <taxon>Placobranchoidea</taxon>
        <taxon>Plakobranchidae</taxon>
        <taxon>Plakobranchus</taxon>
    </lineage>
</organism>
<evidence type="ECO:0000256" key="12">
    <source>
        <dbReference type="ARBA" id="ARBA00076940"/>
    </source>
</evidence>
<feature type="compositionally biased region" description="Basic residues" evidence="16">
    <location>
        <begin position="507"/>
        <end position="523"/>
    </location>
</feature>
<feature type="compositionally biased region" description="Basic residues" evidence="16">
    <location>
        <begin position="488"/>
        <end position="499"/>
    </location>
</feature>
<evidence type="ECO:0000256" key="7">
    <source>
        <dbReference type="ARBA" id="ARBA00022833"/>
    </source>
</evidence>
<dbReference type="InterPro" id="IPR058746">
    <property type="entry name" value="Znf_RING-type_Topors"/>
</dbReference>
<dbReference type="FunFam" id="3.30.40.10:FF:000136">
    <property type="entry name" value="E3 ubiquitin-protein ligase Topors"/>
    <property type="match status" value="1"/>
</dbReference>
<evidence type="ECO:0000256" key="11">
    <source>
        <dbReference type="ARBA" id="ARBA00076856"/>
    </source>
</evidence>
<feature type="compositionally biased region" description="Polar residues" evidence="16">
    <location>
        <begin position="608"/>
        <end position="618"/>
    </location>
</feature>
<evidence type="ECO:0000313" key="19">
    <source>
        <dbReference type="Proteomes" id="UP000735302"/>
    </source>
</evidence>
<feature type="compositionally biased region" description="Basic residues" evidence="16">
    <location>
        <begin position="640"/>
        <end position="649"/>
    </location>
</feature>
<dbReference type="Gene3D" id="3.30.40.10">
    <property type="entry name" value="Zinc/RING finger domain, C3HC4 (zinc finger)"/>
    <property type="match status" value="1"/>
</dbReference>
<feature type="compositionally biased region" description="Low complexity" evidence="16">
    <location>
        <begin position="377"/>
        <end position="388"/>
    </location>
</feature>
<feature type="compositionally biased region" description="Polar residues" evidence="16">
    <location>
        <begin position="358"/>
        <end position="371"/>
    </location>
</feature>
<evidence type="ECO:0000256" key="1">
    <source>
        <dbReference type="ARBA" id="ARBA00000900"/>
    </source>
</evidence>
<proteinExistence type="predicted"/>
<evidence type="ECO:0000256" key="10">
    <source>
        <dbReference type="ARBA" id="ARBA00071236"/>
    </source>
</evidence>
<dbReference type="CDD" id="cd16574">
    <property type="entry name" value="RING-HC_Topors"/>
    <property type="match status" value="1"/>
</dbReference>
<evidence type="ECO:0000256" key="4">
    <source>
        <dbReference type="ARBA" id="ARBA00022723"/>
    </source>
</evidence>
<keyword evidence="8" id="KW-0805">Transcription regulation</keyword>
<keyword evidence="4" id="KW-0479">Metal-binding</keyword>
<evidence type="ECO:0000256" key="6">
    <source>
        <dbReference type="ARBA" id="ARBA00022786"/>
    </source>
</evidence>
<evidence type="ECO:0000313" key="18">
    <source>
        <dbReference type="EMBL" id="GFN95142.1"/>
    </source>
</evidence>
<dbReference type="InterPro" id="IPR013083">
    <property type="entry name" value="Znf_RING/FYVE/PHD"/>
</dbReference>
<dbReference type="SMART" id="SM00184">
    <property type="entry name" value="RING"/>
    <property type="match status" value="1"/>
</dbReference>
<feature type="region of interest" description="Disordered" evidence="16">
    <location>
        <begin position="738"/>
        <end position="798"/>
    </location>
</feature>
<feature type="region of interest" description="Disordered" evidence="16">
    <location>
        <begin position="597"/>
        <end position="683"/>
    </location>
</feature>
<dbReference type="InterPro" id="IPR058745">
    <property type="entry name" value="PWI_Topors"/>
</dbReference>
<dbReference type="PROSITE" id="PS50089">
    <property type="entry name" value="ZF_RING_2"/>
    <property type="match status" value="1"/>
</dbReference>
<evidence type="ECO:0000256" key="3">
    <source>
        <dbReference type="ARBA" id="ARBA00022679"/>
    </source>
</evidence>
<dbReference type="PANTHER" id="PTHR46077">
    <property type="entry name" value="E3 UBIQUITIN-PROTEIN LIGASE TOPORS"/>
    <property type="match status" value="1"/>
</dbReference>
<feature type="compositionally biased region" description="Polar residues" evidence="16">
    <location>
        <begin position="389"/>
        <end position="400"/>
    </location>
</feature>
<keyword evidence="19" id="KW-1185">Reference proteome</keyword>
<dbReference type="InterPro" id="IPR017907">
    <property type="entry name" value="Znf_RING_CS"/>
</dbReference>
<dbReference type="PANTHER" id="PTHR46077:SF1">
    <property type="entry name" value="TOP1 BINDING ARGININE_SERINE RICH PROTEIN, E3 UBIQUITIN LIGASE"/>
    <property type="match status" value="1"/>
</dbReference>
<evidence type="ECO:0000256" key="8">
    <source>
        <dbReference type="ARBA" id="ARBA00023015"/>
    </source>
</evidence>
<dbReference type="InterPro" id="IPR001841">
    <property type="entry name" value="Znf_RING"/>
</dbReference>
<feature type="region of interest" description="Disordered" evidence="16">
    <location>
        <begin position="429"/>
        <end position="581"/>
    </location>
</feature>
<evidence type="ECO:0000259" key="17">
    <source>
        <dbReference type="PROSITE" id="PS50089"/>
    </source>
</evidence>
<protein>
    <recommendedName>
        <fullName evidence="10">E3 ubiquitin-protein ligase Topors</fullName>
        <ecNumber evidence="2">2.3.2.27</ecNumber>
    </recommendedName>
    <alternativeName>
        <fullName evidence="11">RING-type E3 ubiquitin transferase Topors</fullName>
    </alternativeName>
    <alternativeName>
        <fullName evidence="13">SUMO1-protein E3 ligase Topors</fullName>
    </alternativeName>
    <alternativeName>
        <fullName evidence="12">Topoisomerase I-binding RING finger protein</fullName>
    </alternativeName>
    <alternativeName>
        <fullName evidence="14">Topoisomerase I-binding arginine/serine-rich protein</fullName>
    </alternativeName>
</protein>
<feature type="compositionally biased region" description="Polar residues" evidence="16">
    <location>
        <begin position="786"/>
        <end position="795"/>
    </location>
</feature>
<comment type="catalytic activity">
    <reaction evidence="1">
        <text>S-ubiquitinyl-[E2 ubiquitin-conjugating enzyme]-L-cysteine + [acceptor protein]-L-lysine = [E2 ubiquitin-conjugating enzyme]-L-cysteine + N(6)-ubiquitinyl-[acceptor protein]-L-lysine.</text>
        <dbReference type="EC" id="2.3.2.27"/>
    </reaction>
</comment>
<evidence type="ECO:0000256" key="9">
    <source>
        <dbReference type="ARBA" id="ARBA00023163"/>
    </source>
</evidence>
<dbReference type="GO" id="GO:0000209">
    <property type="term" value="P:protein polyubiquitination"/>
    <property type="evidence" value="ECO:0007669"/>
    <property type="project" value="TreeGrafter"/>
</dbReference>
<evidence type="ECO:0000256" key="13">
    <source>
        <dbReference type="ARBA" id="ARBA00079040"/>
    </source>
</evidence>
<feature type="region of interest" description="Disordered" evidence="16">
    <location>
        <begin position="905"/>
        <end position="924"/>
    </location>
</feature>
<dbReference type="Proteomes" id="UP000735302">
    <property type="component" value="Unassembled WGS sequence"/>
</dbReference>
<dbReference type="Pfam" id="PF13639">
    <property type="entry name" value="zf-RING_2"/>
    <property type="match status" value="1"/>
</dbReference>
<feature type="compositionally biased region" description="Basic and acidic residues" evidence="16">
    <location>
        <begin position="440"/>
        <end position="453"/>
    </location>
</feature>
<feature type="domain" description="RING-type" evidence="17">
    <location>
        <begin position="49"/>
        <end position="88"/>
    </location>
</feature>
<name>A0AAV3ZKP1_9GAST</name>
<evidence type="ECO:0000256" key="16">
    <source>
        <dbReference type="SAM" id="MobiDB-lite"/>
    </source>
</evidence>
<feature type="region of interest" description="Disordered" evidence="16">
    <location>
        <begin position="1177"/>
        <end position="1206"/>
    </location>
</feature>
<evidence type="ECO:0000256" key="14">
    <source>
        <dbReference type="ARBA" id="ARBA00079184"/>
    </source>
</evidence>
<accession>A0AAV3ZKP1</accession>
<evidence type="ECO:0000256" key="15">
    <source>
        <dbReference type="PROSITE-ProRule" id="PRU00175"/>
    </source>
</evidence>
<dbReference type="EMBL" id="BLXT01002484">
    <property type="protein sequence ID" value="GFN95142.1"/>
    <property type="molecule type" value="Genomic_DNA"/>
</dbReference>
<feature type="region of interest" description="Disordered" evidence="16">
    <location>
        <begin position="336"/>
        <end position="406"/>
    </location>
</feature>
<keyword evidence="9" id="KW-0804">Transcription</keyword>
<keyword evidence="7" id="KW-0862">Zinc</keyword>
<dbReference type="PROSITE" id="PS00518">
    <property type="entry name" value="ZF_RING_1"/>
    <property type="match status" value="1"/>
</dbReference>
<reference evidence="18 19" key="1">
    <citation type="journal article" date="2021" name="Elife">
        <title>Chloroplast acquisition without the gene transfer in kleptoplastic sea slugs, Plakobranchus ocellatus.</title>
        <authorList>
            <person name="Maeda T."/>
            <person name="Takahashi S."/>
            <person name="Yoshida T."/>
            <person name="Shimamura S."/>
            <person name="Takaki Y."/>
            <person name="Nagai Y."/>
            <person name="Toyoda A."/>
            <person name="Suzuki Y."/>
            <person name="Arimoto A."/>
            <person name="Ishii H."/>
            <person name="Satoh N."/>
            <person name="Nishiyama T."/>
            <person name="Hasebe M."/>
            <person name="Maruyama T."/>
            <person name="Minagawa J."/>
            <person name="Obokata J."/>
            <person name="Shigenobu S."/>
        </authorList>
    </citation>
    <scope>NUCLEOTIDE SEQUENCE [LARGE SCALE GENOMIC DNA]</scope>
</reference>
<keyword evidence="3" id="KW-0808">Transferase</keyword>
<feature type="region of interest" description="Disordered" evidence="16">
    <location>
        <begin position="1"/>
        <end position="46"/>
    </location>
</feature>
<comment type="caution">
    <text evidence="18">The sequence shown here is derived from an EMBL/GenBank/DDBJ whole genome shotgun (WGS) entry which is preliminary data.</text>
</comment>
<feature type="compositionally biased region" description="Basic residues" evidence="16">
    <location>
        <begin position="622"/>
        <end position="631"/>
    </location>
</feature>
<sequence>MPVTRNQSALPHGKSSRGSSQTAAPDESSEPSEESASAEASRRDSPDNCSICLGPFNNKSFTSSCAHSFCFECLRQWSKVKAECPLCKQPFTSIFHNVRSNENYDIYNLPPRHVPRPMEYNLYNIAEGNLSAMLAAPSATHFHHYLGLSHPSLDADLTLSNFSRFQFRHRRYMGQHHHHAQHPVHGEHQYSYTGVPVNPSTHVSGDTWPRGAEDFRREVYRRRMGPPVVVLGMENSNYRLTPAMVAASSHRMHRIMPWLTRELRVLLHSSQSVRLAISVIQPLLTQFPIDSVEFLNRVSPLMGRRCQQFVQQFVAFANSALTIQAFDRKAMYQRPDTSVLPDSSSGSSSSDDDVVEITNISPESNNITTNNREVRQGTSGARSGSSATMPRSSVMSSLLSNHGWDSPIPGPSWETLNVVDDDDVQIQEDPVSVSSETDDPVYRPDARNPDSDASKAGSDLVFVKYDKPWNERSPINLSSSTEAEDHSKKKKKSKHKKKSKESESKSHKPSLKIKIRRKHKARRSKDNDEDDYEVGSDSSNDDERRRSQSIGSGDKSSGKKHKKSRDRSRKSSHKNNDRELVDRLFAEAISRPNITSIFQEEPAAAPLQTDSVENRQSSGKGKEKRKKKRRASLSPSTSRAYKKHHSGHKKTSDTNRSSHIPSVLQGHSSHDAGGSGHPNQIDSSATTVRANLSPSLQRPGRAFQPPFLAMPDTVQHIPLNLWVSTWPPLSVSTHAFGTGPSSSTGIPPPLPQALNLSVSRPGGGLGSHTISSSSSSENTCDEEQVTHGNNSSSIPGSHKRTKKWVESNFFSNQVCTSSARDPVAPVPSASGQAVAKIAAPAISSGQQPHKICSFSTDFLLNTANSKSNSAVATTSTSMDLCAKETIEVVCSSDDDQNVNNNEVLVYSSDNDAGPETDSSDDDYKKKHCVSCSSKKKRKRKHSKCTAPKVTSSTKDPKMVYRDTTTLNSDETSSRVMEHTKVSSNMQTPAVSNSNAQAQVDHRNEFEEEAIGKILDDLLDCEQPSLPMVSRSITHSGRFDVLRMSQRNTMSETIVTSCTGTSSAPCMTSFTTDKPVTVITTGSTSASYVTTTPFYLFCSSSTQSSNGSVSSAPTGEGSYLPYSSIPAAPISFPPLLSHSRPLGLHGVPSSFHFQPAAPLISSLPEMYQLHLQGQNVSTSHTPVSVVQENSKSSAPKVQHQDSNPETQSLSDLIQASDQVLPPEADCEEAVKCSETSLPVAQPMPFTSSLLPFSTASPSLGQPTVEICNEDIPPAPYPNEYMSQTRSTSQSVAQIEQQNAQIFTPKADALVCHDQESATFSSNIPSAPCETMVHPDLPVANEELDKEGPHPSIQMHTSSKTIHSPDSLFLEPSFCGAEKACGDSLSENANRVESKIPDEALCATSSVISGTQRHSSDSIADPQTYKSVIPMTQGAQSSMTNVE</sequence>
<feature type="compositionally biased region" description="Basic residues" evidence="16">
    <location>
        <begin position="558"/>
        <end position="573"/>
    </location>
</feature>
<dbReference type="GO" id="GO:0061630">
    <property type="term" value="F:ubiquitin protein ligase activity"/>
    <property type="evidence" value="ECO:0007669"/>
    <property type="project" value="UniProtKB-EC"/>
</dbReference>
<keyword evidence="6" id="KW-0833">Ubl conjugation pathway</keyword>
<dbReference type="GO" id="GO:0006513">
    <property type="term" value="P:protein monoubiquitination"/>
    <property type="evidence" value="ECO:0007669"/>
    <property type="project" value="TreeGrafter"/>
</dbReference>